<dbReference type="SUPFAM" id="SSF51905">
    <property type="entry name" value="FAD/NAD(P)-binding domain"/>
    <property type="match status" value="1"/>
</dbReference>
<dbReference type="AlphaFoldDB" id="A0A4P1RS20"/>
<sequence>MTRLRKLGAAVGAPNAVVPSRETQEFALIAAGKDNPLDMLVIGGGATGSGAALDAVTRGLRVGLVEREDFASGTSSRSTKLLHGGIGCD</sequence>
<dbReference type="GO" id="GO:0004368">
    <property type="term" value="F:glycerol-3-phosphate dehydrogenase (quinone) activity"/>
    <property type="evidence" value="ECO:0007669"/>
    <property type="project" value="UniProtKB-EC"/>
</dbReference>
<comment type="cofactor">
    <cofactor evidence="1 6">
        <name>FAD</name>
        <dbReference type="ChEBI" id="CHEBI:57692"/>
    </cofactor>
</comment>
<dbReference type="Proteomes" id="UP000188354">
    <property type="component" value="Chromosome LG02"/>
</dbReference>
<organism evidence="8 9">
    <name type="scientific">Lupinus angustifolius</name>
    <name type="common">Narrow-leaved blue lupine</name>
    <dbReference type="NCBI Taxonomy" id="3871"/>
    <lineage>
        <taxon>Eukaryota</taxon>
        <taxon>Viridiplantae</taxon>
        <taxon>Streptophyta</taxon>
        <taxon>Embryophyta</taxon>
        <taxon>Tracheophyta</taxon>
        <taxon>Spermatophyta</taxon>
        <taxon>Magnoliopsida</taxon>
        <taxon>eudicotyledons</taxon>
        <taxon>Gunneridae</taxon>
        <taxon>Pentapetalae</taxon>
        <taxon>rosids</taxon>
        <taxon>fabids</taxon>
        <taxon>Fabales</taxon>
        <taxon>Fabaceae</taxon>
        <taxon>Papilionoideae</taxon>
        <taxon>50 kb inversion clade</taxon>
        <taxon>genistoids sensu lato</taxon>
        <taxon>core genistoids</taxon>
        <taxon>Genisteae</taxon>
        <taxon>Lupinus</taxon>
    </lineage>
</organism>
<evidence type="ECO:0000313" key="9">
    <source>
        <dbReference type="Proteomes" id="UP000188354"/>
    </source>
</evidence>
<dbReference type="EMBL" id="CM007362">
    <property type="protein sequence ID" value="OIW16958.1"/>
    <property type="molecule type" value="Genomic_DNA"/>
</dbReference>
<dbReference type="Gene3D" id="3.50.50.60">
    <property type="entry name" value="FAD/NAD(P)-binding domain"/>
    <property type="match status" value="1"/>
</dbReference>
<keyword evidence="3 6" id="KW-0285">Flavoprotein</keyword>
<dbReference type="GO" id="GO:0006072">
    <property type="term" value="P:glycerol-3-phosphate metabolic process"/>
    <property type="evidence" value="ECO:0007669"/>
    <property type="project" value="UniProtKB-UniRule"/>
</dbReference>
<evidence type="ECO:0000256" key="4">
    <source>
        <dbReference type="ARBA" id="ARBA00022827"/>
    </source>
</evidence>
<dbReference type="PRINTS" id="PR01001">
    <property type="entry name" value="FADG3PDH"/>
</dbReference>
<reference evidence="8 9" key="1">
    <citation type="journal article" date="2017" name="Plant Biotechnol. J.">
        <title>A comprehensive draft genome sequence for lupin (Lupinus angustifolius), an emerging health food: insights into plant-microbe interactions and legume evolution.</title>
        <authorList>
            <person name="Hane J.K."/>
            <person name="Ming Y."/>
            <person name="Kamphuis L.G."/>
            <person name="Nelson M.N."/>
            <person name="Garg G."/>
            <person name="Atkins C.A."/>
            <person name="Bayer P.E."/>
            <person name="Bravo A."/>
            <person name="Bringans S."/>
            <person name="Cannon S."/>
            <person name="Edwards D."/>
            <person name="Foley R."/>
            <person name="Gao L.L."/>
            <person name="Harrison M.J."/>
            <person name="Huang W."/>
            <person name="Hurgobin B."/>
            <person name="Li S."/>
            <person name="Liu C.W."/>
            <person name="McGrath A."/>
            <person name="Morahan G."/>
            <person name="Murray J."/>
            <person name="Weller J."/>
            <person name="Jian J."/>
            <person name="Singh K.B."/>
        </authorList>
    </citation>
    <scope>NUCLEOTIDE SEQUENCE [LARGE SCALE GENOMIC DNA]</scope>
    <source>
        <strain evidence="9">cv. Tanjil</strain>
        <tissue evidence="8">Whole plant</tissue>
    </source>
</reference>
<keyword evidence="5 6" id="KW-0560">Oxidoreductase</keyword>
<keyword evidence="9" id="KW-1185">Reference proteome</keyword>
<comment type="catalytic activity">
    <reaction evidence="6">
        <text>a quinone + sn-glycerol 3-phosphate = dihydroxyacetone phosphate + a quinol</text>
        <dbReference type="Rhea" id="RHEA:18977"/>
        <dbReference type="ChEBI" id="CHEBI:24646"/>
        <dbReference type="ChEBI" id="CHEBI:57597"/>
        <dbReference type="ChEBI" id="CHEBI:57642"/>
        <dbReference type="ChEBI" id="CHEBI:132124"/>
        <dbReference type="EC" id="1.1.5.3"/>
    </reaction>
</comment>
<protein>
    <recommendedName>
        <fullName evidence="6">Glycerol-3-phosphate dehydrogenase</fullName>
        <ecNumber evidence="6">1.1.5.3</ecNumber>
    </recommendedName>
</protein>
<comment type="similarity">
    <text evidence="2 6">Belongs to the FAD-dependent glycerol-3-phosphate dehydrogenase family.</text>
</comment>
<keyword evidence="4" id="KW-0274">FAD</keyword>
<gene>
    <name evidence="8" type="ORF">TanjilG_32825</name>
</gene>
<evidence type="ECO:0000313" key="8">
    <source>
        <dbReference type="EMBL" id="OIW16958.1"/>
    </source>
</evidence>
<evidence type="ECO:0000256" key="6">
    <source>
        <dbReference type="RuleBase" id="RU361217"/>
    </source>
</evidence>
<dbReference type="InterPro" id="IPR006076">
    <property type="entry name" value="FAD-dep_OxRdtase"/>
</dbReference>
<dbReference type="PANTHER" id="PTHR11985">
    <property type="entry name" value="GLYCEROL-3-PHOSPHATE DEHYDROGENASE"/>
    <property type="match status" value="1"/>
</dbReference>
<dbReference type="EC" id="1.1.5.3" evidence="6"/>
<evidence type="ECO:0000256" key="3">
    <source>
        <dbReference type="ARBA" id="ARBA00022630"/>
    </source>
</evidence>
<dbReference type="STRING" id="3871.A0A4P1RS20"/>
<proteinExistence type="inferred from homology"/>
<dbReference type="InterPro" id="IPR000447">
    <property type="entry name" value="G3P_DH_FAD-dep"/>
</dbReference>
<evidence type="ECO:0000256" key="2">
    <source>
        <dbReference type="ARBA" id="ARBA00007330"/>
    </source>
</evidence>
<accession>A0A4P1RS20</accession>
<dbReference type="GO" id="GO:0005739">
    <property type="term" value="C:mitochondrion"/>
    <property type="evidence" value="ECO:0007669"/>
    <property type="project" value="TreeGrafter"/>
</dbReference>
<feature type="domain" description="FAD dependent oxidoreductase" evidence="7">
    <location>
        <begin position="38"/>
        <end position="86"/>
    </location>
</feature>
<evidence type="ECO:0000256" key="5">
    <source>
        <dbReference type="ARBA" id="ARBA00023002"/>
    </source>
</evidence>
<dbReference type="InterPro" id="IPR036188">
    <property type="entry name" value="FAD/NAD-bd_sf"/>
</dbReference>
<dbReference type="Gramene" id="OIW16958">
    <property type="protein sequence ID" value="OIW16958"/>
    <property type="gene ID" value="TanjilG_32825"/>
</dbReference>
<name>A0A4P1RS20_LUPAN</name>
<dbReference type="PROSITE" id="PS00977">
    <property type="entry name" value="FAD_G3PDH_1"/>
    <property type="match status" value="1"/>
</dbReference>
<evidence type="ECO:0000256" key="1">
    <source>
        <dbReference type="ARBA" id="ARBA00001974"/>
    </source>
</evidence>
<evidence type="ECO:0000259" key="7">
    <source>
        <dbReference type="Pfam" id="PF01266"/>
    </source>
</evidence>
<dbReference type="PANTHER" id="PTHR11985:SF26">
    <property type="entry name" value="GLYCEROL-3-PHOSPHATE DEHYDROGENASE"/>
    <property type="match status" value="1"/>
</dbReference>
<dbReference type="Pfam" id="PF01266">
    <property type="entry name" value="DAO"/>
    <property type="match status" value="1"/>
</dbReference>